<dbReference type="Proteomes" id="UP000256884">
    <property type="component" value="Unassembled WGS sequence"/>
</dbReference>
<reference evidence="2 3" key="1">
    <citation type="submission" date="2018-08" db="EMBL/GenBank/DDBJ databases">
        <title>Genomic Encyclopedia of Type Strains, Phase IV (KMG-IV): sequencing the most valuable type-strain genomes for metagenomic binning, comparative biology and taxonomic classification.</title>
        <authorList>
            <person name="Goeker M."/>
        </authorList>
    </citation>
    <scope>NUCLEOTIDE SEQUENCE [LARGE SCALE GENOMIC DNA]</scope>
    <source>
        <strain evidence="2 3">DSM 18841</strain>
    </source>
</reference>
<name>A0A3E0HJ83_9FLAO</name>
<dbReference type="OrthoDB" id="1024052at2"/>
<feature type="transmembrane region" description="Helical" evidence="1">
    <location>
        <begin position="133"/>
        <end position="155"/>
    </location>
</feature>
<sequence length="292" mass="34491">MNIIIVYFLKFLLAPLIAIISLMVLNNVVKAKKSFNIKKAIVLVLLLTLILIAPVFLSLLKYEFVWVGLILTVLCYLFIGVFFIFFQNTKFYKSIGLDNKFHTLFFVFIVMVLSGWLYYLIFEKISNLPYALWAMLSIIWFVLPLLYTMSLGYFLNISKSFYKAWNVSGNGATDMYWDNVDVFKLIQVTVKIKRNPDDKNYSSFSVKLPMEVSVGMWFNRFIEDQNFRFPDRMIDTYLDGEPIGWIFYTNRWFNFPLFTKVLDAEKDGKFNRIRNKQTIYIRRTALNTIDDE</sequence>
<evidence type="ECO:0000256" key="1">
    <source>
        <dbReference type="SAM" id="Phobius"/>
    </source>
</evidence>
<dbReference type="AlphaFoldDB" id="A0A3E0HJ83"/>
<organism evidence="2 3">
    <name type="scientific">Tenacibaculum gallaicum</name>
    <dbReference type="NCBI Taxonomy" id="561505"/>
    <lineage>
        <taxon>Bacteria</taxon>
        <taxon>Pseudomonadati</taxon>
        <taxon>Bacteroidota</taxon>
        <taxon>Flavobacteriia</taxon>
        <taxon>Flavobacteriales</taxon>
        <taxon>Flavobacteriaceae</taxon>
        <taxon>Tenacibaculum</taxon>
    </lineage>
</organism>
<dbReference type="EMBL" id="QUNS01000007">
    <property type="protein sequence ID" value="REH46523.1"/>
    <property type="molecule type" value="Genomic_DNA"/>
</dbReference>
<evidence type="ECO:0000313" key="2">
    <source>
        <dbReference type="EMBL" id="REH46523.1"/>
    </source>
</evidence>
<feature type="transmembrane region" description="Helical" evidence="1">
    <location>
        <begin position="101"/>
        <end position="121"/>
    </location>
</feature>
<keyword evidence="1" id="KW-0472">Membrane</keyword>
<comment type="caution">
    <text evidence="2">The sequence shown here is derived from an EMBL/GenBank/DDBJ whole genome shotgun (WGS) entry which is preliminary data.</text>
</comment>
<dbReference type="Pfam" id="PF17555">
    <property type="entry name" value="TssN"/>
    <property type="match status" value="1"/>
</dbReference>
<proteinExistence type="predicted"/>
<evidence type="ECO:0000313" key="3">
    <source>
        <dbReference type="Proteomes" id="UP000256884"/>
    </source>
</evidence>
<keyword evidence="1" id="KW-1133">Transmembrane helix</keyword>
<dbReference type="RefSeq" id="WP_147300535.1">
    <property type="nucleotide sequence ID" value="NZ_QUNS01000007.1"/>
</dbReference>
<feature type="transmembrane region" description="Helical" evidence="1">
    <location>
        <begin position="66"/>
        <end position="89"/>
    </location>
</feature>
<feature type="transmembrane region" description="Helical" evidence="1">
    <location>
        <begin position="40"/>
        <end position="60"/>
    </location>
</feature>
<accession>A0A3E0HJ83</accession>
<keyword evidence="1" id="KW-0812">Transmembrane</keyword>
<feature type="transmembrane region" description="Helical" evidence="1">
    <location>
        <begin position="6"/>
        <end position="28"/>
    </location>
</feature>
<dbReference type="InterPro" id="IPR035177">
    <property type="entry name" value="TssN"/>
</dbReference>
<protein>
    <submittedName>
        <fullName evidence="2">Uncharacterized protein</fullName>
    </submittedName>
</protein>
<keyword evidence="3" id="KW-1185">Reference proteome</keyword>
<gene>
    <name evidence="2" type="ORF">C7448_10783</name>
</gene>